<dbReference type="Proteomes" id="UP000239872">
    <property type="component" value="Unassembled WGS sequence"/>
</dbReference>
<evidence type="ECO:0000313" key="3">
    <source>
        <dbReference type="EMBL" id="PQJ12322.1"/>
    </source>
</evidence>
<keyword evidence="4" id="KW-1185">Reference proteome</keyword>
<evidence type="ECO:0000259" key="2">
    <source>
        <dbReference type="Pfam" id="PF09335"/>
    </source>
</evidence>
<reference evidence="3 4" key="1">
    <citation type="submission" date="2018-01" db="EMBL/GenBank/DDBJ databases">
        <title>A novel member of the phylum Bacteroidetes isolated from glacier ice.</title>
        <authorList>
            <person name="Liu Q."/>
            <person name="Xin Y.-H."/>
        </authorList>
    </citation>
    <scope>NUCLEOTIDE SEQUENCE [LARGE SCALE GENOMIC DNA]</scope>
    <source>
        <strain evidence="3 4">RB1R16</strain>
    </source>
</reference>
<dbReference type="EMBL" id="PPSL01000001">
    <property type="protein sequence ID" value="PQJ12322.1"/>
    <property type="molecule type" value="Genomic_DNA"/>
</dbReference>
<feature type="domain" description="VTT" evidence="2">
    <location>
        <begin position="11"/>
        <end position="115"/>
    </location>
</feature>
<feature type="transmembrane region" description="Helical" evidence="1">
    <location>
        <begin position="133"/>
        <end position="152"/>
    </location>
</feature>
<dbReference type="GO" id="GO:0005886">
    <property type="term" value="C:plasma membrane"/>
    <property type="evidence" value="ECO:0007669"/>
    <property type="project" value="TreeGrafter"/>
</dbReference>
<dbReference type="PANTHER" id="PTHR42709">
    <property type="entry name" value="ALKALINE PHOSPHATASE LIKE PROTEIN"/>
    <property type="match status" value="1"/>
</dbReference>
<evidence type="ECO:0000313" key="4">
    <source>
        <dbReference type="Proteomes" id="UP000239872"/>
    </source>
</evidence>
<dbReference type="AlphaFoldDB" id="A0A2S7SZG8"/>
<gene>
    <name evidence="3" type="ORF">CJD36_000760</name>
</gene>
<feature type="transmembrane region" description="Helical" evidence="1">
    <location>
        <begin position="12"/>
        <end position="30"/>
    </location>
</feature>
<keyword evidence="1" id="KW-1133">Transmembrane helix</keyword>
<organism evidence="3 4">
    <name type="scientific">Flavipsychrobacter stenotrophus</name>
    <dbReference type="NCBI Taxonomy" id="2077091"/>
    <lineage>
        <taxon>Bacteria</taxon>
        <taxon>Pseudomonadati</taxon>
        <taxon>Bacteroidota</taxon>
        <taxon>Chitinophagia</taxon>
        <taxon>Chitinophagales</taxon>
        <taxon>Chitinophagaceae</taxon>
        <taxon>Flavipsychrobacter</taxon>
    </lineage>
</organism>
<comment type="caution">
    <text evidence="3">The sequence shown here is derived from an EMBL/GenBank/DDBJ whole genome shotgun (WGS) entry which is preliminary data.</text>
</comment>
<keyword evidence="1" id="KW-0472">Membrane</keyword>
<dbReference type="InterPro" id="IPR051311">
    <property type="entry name" value="DedA_domain"/>
</dbReference>
<keyword evidence="1" id="KW-0812">Transmembrane</keyword>
<evidence type="ECO:0000256" key="1">
    <source>
        <dbReference type="SAM" id="Phobius"/>
    </source>
</evidence>
<dbReference type="OrthoDB" id="794624at2"/>
<dbReference type="Pfam" id="PF09335">
    <property type="entry name" value="VTT_dom"/>
    <property type="match status" value="1"/>
</dbReference>
<protein>
    <recommendedName>
        <fullName evidence="2">VTT domain-containing protein</fullName>
    </recommendedName>
</protein>
<accession>A0A2S7SZG8</accession>
<sequence>MVFFQMRYGLNIWMVLVAGVLGSTLGRYILSLYIPFLSAKIIKVQKNEDIQFIGQKLGNNGWRVQLFVLLYTLMPLPSTPLSTAAGMARIRTINIVLASFVGKFISDMIMVLTGDYVAKNAQAVAHGFLSWKTISGTLLGLILICVFLFIDWHKLLRENKFRLNFNIWK</sequence>
<name>A0A2S7SZG8_9BACT</name>
<feature type="transmembrane region" description="Helical" evidence="1">
    <location>
        <begin position="93"/>
        <end position="113"/>
    </location>
</feature>
<dbReference type="PANTHER" id="PTHR42709:SF10">
    <property type="entry name" value="SNARE ASSOCIATED GOLGI PROTEIN"/>
    <property type="match status" value="1"/>
</dbReference>
<proteinExistence type="predicted"/>
<dbReference type="InterPro" id="IPR032816">
    <property type="entry name" value="VTT_dom"/>
</dbReference>